<evidence type="ECO:0000256" key="1">
    <source>
        <dbReference type="ARBA" id="ARBA00010233"/>
    </source>
</evidence>
<dbReference type="Pfam" id="PF02016">
    <property type="entry name" value="Peptidase_S66"/>
    <property type="match status" value="1"/>
</dbReference>
<reference evidence="9 10" key="1">
    <citation type="submission" date="2017-04" db="EMBL/GenBank/DDBJ databases">
        <authorList>
            <person name="Afonso C.L."/>
            <person name="Miller P.J."/>
            <person name="Scott M.A."/>
            <person name="Spackman E."/>
            <person name="Goraichik I."/>
            <person name="Dimitrov K.M."/>
            <person name="Suarez D.L."/>
            <person name="Swayne D.E."/>
        </authorList>
    </citation>
    <scope>NUCLEOTIDE SEQUENCE [LARGE SCALE GENOMIC DNA]</scope>
    <source>
        <strain evidence="9 10">DSM 43828</strain>
    </source>
</reference>
<sequence>MKIHPARLRPGSRVALVAPAGPVPPKLLTAGIKYLESWGLRVEVGKHVLDRHPTLPYLAGADADRAADLQRAWCDPAVDAVFCVRGGYGTLRMVDLLDWDAMAAAGPKLFAGSSDATVLHEAFLQHLNVATLFAPMLATDAFVLDAAAREHFRQTLFEPEKVQVLTGPQTATMVHGVARGMVVGGNASLLGSGPPPQDAIVVMEDITEDTYRLDRILTGLLRSGWFTGVNGIALGSWTDCGDPPVVEAILQDLIGSLGMPTVWELGFGHCRAQLTVPLGVQAELDADNGTLTILQPALSPGGSPG</sequence>
<proteinExistence type="inferred from homology"/>
<dbReference type="AlphaFoldDB" id="A0A1W2BBJ2"/>
<evidence type="ECO:0000256" key="2">
    <source>
        <dbReference type="ARBA" id="ARBA00022645"/>
    </source>
</evidence>
<dbReference type="InterPro" id="IPR029062">
    <property type="entry name" value="Class_I_gatase-like"/>
</dbReference>
<dbReference type="InterPro" id="IPR003507">
    <property type="entry name" value="S66_fam"/>
</dbReference>
<feature type="active site" description="Charge relay system" evidence="6">
    <location>
        <position position="204"/>
    </location>
</feature>
<dbReference type="CDD" id="cd07025">
    <property type="entry name" value="Peptidase_S66"/>
    <property type="match status" value="1"/>
</dbReference>
<keyword evidence="2 9" id="KW-0121">Carboxypeptidase</keyword>
<dbReference type="InterPro" id="IPR040449">
    <property type="entry name" value="Peptidase_S66_N"/>
</dbReference>
<dbReference type="PANTHER" id="PTHR30237">
    <property type="entry name" value="MURAMOYLTETRAPEPTIDE CARBOXYPEPTIDASE"/>
    <property type="match status" value="1"/>
</dbReference>
<keyword evidence="3" id="KW-0645">Protease</keyword>
<evidence type="ECO:0000259" key="8">
    <source>
        <dbReference type="Pfam" id="PF17676"/>
    </source>
</evidence>
<name>A0A1W2BBJ2_KIBAR</name>
<dbReference type="RefSeq" id="WP_084425230.1">
    <property type="nucleotide sequence ID" value="NZ_FWXV01000001.1"/>
</dbReference>
<dbReference type="PIRSF" id="PIRSF028757">
    <property type="entry name" value="LD-carboxypeptidase"/>
    <property type="match status" value="1"/>
</dbReference>
<evidence type="ECO:0000313" key="10">
    <source>
        <dbReference type="Proteomes" id="UP000192674"/>
    </source>
</evidence>
<organism evidence="9 10">
    <name type="scientific">Kibdelosporangium aridum</name>
    <dbReference type="NCBI Taxonomy" id="2030"/>
    <lineage>
        <taxon>Bacteria</taxon>
        <taxon>Bacillati</taxon>
        <taxon>Actinomycetota</taxon>
        <taxon>Actinomycetes</taxon>
        <taxon>Pseudonocardiales</taxon>
        <taxon>Pseudonocardiaceae</taxon>
        <taxon>Kibdelosporangium</taxon>
    </lineage>
</organism>
<comment type="similarity">
    <text evidence="1">Belongs to the peptidase S66 family.</text>
</comment>
<evidence type="ECO:0000259" key="7">
    <source>
        <dbReference type="Pfam" id="PF02016"/>
    </source>
</evidence>
<dbReference type="GO" id="GO:0006508">
    <property type="term" value="P:proteolysis"/>
    <property type="evidence" value="ECO:0007669"/>
    <property type="project" value="UniProtKB-KW"/>
</dbReference>
<feature type="domain" description="LD-carboxypeptidase N-terminal" evidence="7">
    <location>
        <begin position="14"/>
        <end position="133"/>
    </location>
</feature>
<evidence type="ECO:0000256" key="4">
    <source>
        <dbReference type="ARBA" id="ARBA00022801"/>
    </source>
</evidence>
<dbReference type="EMBL" id="FWXV01000001">
    <property type="protein sequence ID" value="SMC70335.1"/>
    <property type="molecule type" value="Genomic_DNA"/>
</dbReference>
<dbReference type="InterPro" id="IPR027461">
    <property type="entry name" value="Carboxypeptidase_A_C_sf"/>
</dbReference>
<dbReference type="Pfam" id="PF17676">
    <property type="entry name" value="Peptidase_S66C"/>
    <property type="match status" value="1"/>
</dbReference>
<dbReference type="GO" id="GO:0004180">
    <property type="term" value="F:carboxypeptidase activity"/>
    <property type="evidence" value="ECO:0007669"/>
    <property type="project" value="UniProtKB-KW"/>
</dbReference>
<dbReference type="Gene3D" id="3.50.30.60">
    <property type="entry name" value="LD-carboxypeptidase A C-terminal domain-like"/>
    <property type="match status" value="1"/>
</dbReference>
<dbReference type="OrthoDB" id="9807329at2"/>
<protein>
    <submittedName>
        <fullName evidence="9">Muramoyltetrapeptide carboxypeptidase</fullName>
    </submittedName>
</protein>
<dbReference type="GO" id="GO:0008236">
    <property type="term" value="F:serine-type peptidase activity"/>
    <property type="evidence" value="ECO:0007669"/>
    <property type="project" value="UniProtKB-KW"/>
</dbReference>
<dbReference type="InterPro" id="IPR027478">
    <property type="entry name" value="LdcA_N"/>
</dbReference>
<feature type="active site" description="Charge relay system" evidence="6">
    <location>
        <position position="269"/>
    </location>
</feature>
<evidence type="ECO:0000256" key="3">
    <source>
        <dbReference type="ARBA" id="ARBA00022670"/>
    </source>
</evidence>
<gene>
    <name evidence="9" type="ORF">SAMN05661093_01550</name>
</gene>
<dbReference type="SUPFAM" id="SSF52317">
    <property type="entry name" value="Class I glutamine amidotransferase-like"/>
    <property type="match status" value="1"/>
</dbReference>
<keyword evidence="4" id="KW-0378">Hydrolase</keyword>
<dbReference type="Proteomes" id="UP000192674">
    <property type="component" value="Unassembled WGS sequence"/>
</dbReference>
<evidence type="ECO:0000256" key="6">
    <source>
        <dbReference type="PIRSR" id="PIRSR028757-1"/>
    </source>
</evidence>
<evidence type="ECO:0000256" key="5">
    <source>
        <dbReference type="ARBA" id="ARBA00022825"/>
    </source>
</evidence>
<accession>A0A1W2BBJ2</accession>
<dbReference type="PANTHER" id="PTHR30237:SF2">
    <property type="entry name" value="MUREIN TETRAPEPTIDE CARBOXYPEPTIDASE"/>
    <property type="match status" value="1"/>
</dbReference>
<keyword evidence="10" id="KW-1185">Reference proteome</keyword>
<dbReference type="Gene3D" id="3.40.50.10740">
    <property type="entry name" value="Class I glutamine amidotransferase-like"/>
    <property type="match status" value="1"/>
</dbReference>
<dbReference type="InterPro" id="IPR040921">
    <property type="entry name" value="Peptidase_S66C"/>
</dbReference>
<dbReference type="SUPFAM" id="SSF141986">
    <property type="entry name" value="LD-carboxypeptidase A C-terminal domain-like"/>
    <property type="match status" value="1"/>
</dbReference>
<feature type="active site" description="Nucleophile" evidence="6">
    <location>
        <position position="114"/>
    </location>
</feature>
<feature type="domain" description="LD-carboxypeptidase C-terminal" evidence="8">
    <location>
        <begin position="179"/>
        <end position="284"/>
    </location>
</feature>
<evidence type="ECO:0000313" key="9">
    <source>
        <dbReference type="EMBL" id="SMC70335.1"/>
    </source>
</evidence>
<keyword evidence="5" id="KW-0720">Serine protease</keyword>